<reference evidence="2" key="2">
    <citation type="submission" date="2015-01" db="EMBL/GenBank/DDBJ databases">
        <title>Evolutionary Origins and Diversification of the Mycorrhizal Mutualists.</title>
        <authorList>
            <consortium name="DOE Joint Genome Institute"/>
            <consortium name="Mycorrhizal Genomics Consortium"/>
            <person name="Kohler A."/>
            <person name="Kuo A."/>
            <person name="Nagy L.G."/>
            <person name="Floudas D."/>
            <person name="Copeland A."/>
            <person name="Barry K.W."/>
            <person name="Cichocki N."/>
            <person name="Veneault-Fourrey C."/>
            <person name="LaButti K."/>
            <person name="Lindquist E.A."/>
            <person name="Lipzen A."/>
            <person name="Lundell T."/>
            <person name="Morin E."/>
            <person name="Murat C."/>
            <person name="Riley R."/>
            <person name="Ohm R."/>
            <person name="Sun H."/>
            <person name="Tunlid A."/>
            <person name="Henrissat B."/>
            <person name="Grigoriev I.V."/>
            <person name="Hibbett D.S."/>
            <person name="Martin F."/>
        </authorList>
    </citation>
    <scope>NUCLEOTIDE SEQUENCE [LARGE SCALE GENOMIC DNA]</scope>
    <source>
        <strain evidence="2">UH-Slu-Lm8-n1</strain>
    </source>
</reference>
<keyword evidence="2" id="KW-1185">Reference proteome</keyword>
<dbReference type="HOGENOM" id="CLU_2998013_0_0_1"/>
<reference evidence="1 2" key="1">
    <citation type="submission" date="2014-04" db="EMBL/GenBank/DDBJ databases">
        <authorList>
            <consortium name="DOE Joint Genome Institute"/>
            <person name="Kuo A."/>
            <person name="Ruytinx J."/>
            <person name="Rineau F."/>
            <person name="Colpaert J."/>
            <person name="Kohler A."/>
            <person name="Nagy L.G."/>
            <person name="Floudas D."/>
            <person name="Copeland A."/>
            <person name="Barry K.W."/>
            <person name="Cichocki N."/>
            <person name="Veneault-Fourrey C."/>
            <person name="LaButti K."/>
            <person name="Lindquist E.A."/>
            <person name="Lipzen A."/>
            <person name="Lundell T."/>
            <person name="Morin E."/>
            <person name="Murat C."/>
            <person name="Sun H."/>
            <person name="Tunlid A."/>
            <person name="Henrissat B."/>
            <person name="Grigoriev I.V."/>
            <person name="Hibbett D.S."/>
            <person name="Martin F."/>
            <person name="Nordberg H.P."/>
            <person name="Cantor M.N."/>
            <person name="Hua S.X."/>
        </authorList>
    </citation>
    <scope>NUCLEOTIDE SEQUENCE [LARGE SCALE GENOMIC DNA]</scope>
    <source>
        <strain evidence="1 2">UH-Slu-Lm8-n1</strain>
    </source>
</reference>
<organism evidence="1 2">
    <name type="scientific">Suillus luteus UH-Slu-Lm8-n1</name>
    <dbReference type="NCBI Taxonomy" id="930992"/>
    <lineage>
        <taxon>Eukaryota</taxon>
        <taxon>Fungi</taxon>
        <taxon>Dikarya</taxon>
        <taxon>Basidiomycota</taxon>
        <taxon>Agaricomycotina</taxon>
        <taxon>Agaricomycetes</taxon>
        <taxon>Agaricomycetidae</taxon>
        <taxon>Boletales</taxon>
        <taxon>Suillineae</taxon>
        <taxon>Suillaceae</taxon>
        <taxon>Suillus</taxon>
    </lineage>
</organism>
<evidence type="ECO:0000313" key="1">
    <source>
        <dbReference type="EMBL" id="KIK38439.1"/>
    </source>
</evidence>
<accession>A0A0D0AJY5</accession>
<dbReference type="InParanoid" id="A0A0D0AJY5"/>
<proteinExistence type="predicted"/>
<dbReference type="AlphaFoldDB" id="A0A0D0AJY5"/>
<dbReference type="EMBL" id="KN835393">
    <property type="protein sequence ID" value="KIK38439.1"/>
    <property type="molecule type" value="Genomic_DNA"/>
</dbReference>
<name>A0A0D0AJY5_9AGAM</name>
<sequence length="57" mass="6430">MTSTKPSPPAKQMGLLVRFCIVLIWHSTVTHKVARLSKGLLLEDSQDAVDLVKWRAR</sequence>
<protein>
    <submittedName>
        <fullName evidence="1">Uncharacterized protein</fullName>
    </submittedName>
</protein>
<evidence type="ECO:0000313" key="2">
    <source>
        <dbReference type="Proteomes" id="UP000054485"/>
    </source>
</evidence>
<dbReference type="Proteomes" id="UP000054485">
    <property type="component" value="Unassembled WGS sequence"/>
</dbReference>
<gene>
    <name evidence="1" type="ORF">CY34DRAFT_809329</name>
</gene>